<reference evidence="1 2" key="1">
    <citation type="submission" date="2019-06" db="EMBL/GenBank/DDBJ databases">
        <title>WGS assembly of Gossypium darwinii.</title>
        <authorList>
            <person name="Chen Z.J."/>
            <person name="Sreedasyam A."/>
            <person name="Ando A."/>
            <person name="Song Q."/>
            <person name="De L."/>
            <person name="Hulse-Kemp A."/>
            <person name="Ding M."/>
            <person name="Ye W."/>
            <person name="Kirkbride R."/>
            <person name="Jenkins J."/>
            <person name="Plott C."/>
            <person name="Lovell J."/>
            <person name="Lin Y.-M."/>
            <person name="Vaughn R."/>
            <person name="Liu B."/>
            <person name="Li W."/>
            <person name="Simpson S."/>
            <person name="Scheffler B."/>
            <person name="Saski C."/>
            <person name="Grover C."/>
            <person name="Hu G."/>
            <person name="Conover J."/>
            <person name="Carlson J."/>
            <person name="Shu S."/>
            <person name="Boston L."/>
            <person name="Williams M."/>
            <person name="Peterson D."/>
            <person name="Mcgee K."/>
            <person name="Jones D."/>
            <person name="Wendel J."/>
            <person name="Stelly D."/>
            <person name="Grimwood J."/>
            <person name="Schmutz J."/>
        </authorList>
    </citation>
    <scope>NUCLEOTIDE SEQUENCE [LARGE SCALE GENOMIC DNA]</scope>
    <source>
        <strain evidence="1">1808015.09</strain>
    </source>
</reference>
<protein>
    <submittedName>
        <fullName evidence="1">Uncharacterized protein</fullName>
    </submittedName>
</protein>
<proteinExistence type="predicted"/>
<evidence type="ECO:0000313" key="2">
    <source>
        <dbReference type="Proteomes" id="UP000323506"/>
    </source>
</evidence>
<dbReference type="EMBL" id="CM017713">
    <property type="protein sequence ID" value="TYG36333.1"/>
    <property type="molecule type" value="Genomic_DNA"/>
</dbReference>
<name>A0A5D1ZVG8_GOSDA</name>
<dbReference type="Proteomes" id="UP000323506">
    <property type="component" value="Chromosome D13"/>
</dbReference>
<evidence type="ECO:0000313" key="1">
    <source>
        <dbReference type="EMBL" id="TYG36333.1"/>
    </source>
</evidence>
<keyword evidence="2" id="KW-1185">Reference proteome</keyword>
<dbReference type="AlphaFoldDB" id="A0A5D1ZVG8"/>
<gene>
    <name evidence="1" type="ORF">ES288_D13G056400v1</name>
</gene>
<accession>A0A5D1ZVG8</accession>
<sequence length="50" mass="5670">MVANGGPNTEVWWLLSACVRGEEARDVRRLEPRWRRGCCGAEAKKGYSFT</sequence>
<organism evidence="1 2">
    <name type="scientific">Gossypium darwinii</name>
    <name type="common">Darwin's cotton</name>
    <name type="synonym">Gossypium barbadense var. darwinii</name>
    <dbReference type="NCBI Taxonomy" id="34276"/>
    <lineage>
        <taxon>Eukaryota</taxon>
        <taxon>Viridiplantae</taxon>
        <taxon>Streptophyta</taxon>
        <taxon>Embryophyta</taxon>
        <taxon>Tracheophyta</taxon>
        <taxon>Spermatophyta</taxon>
        <taxon>Magnoliopsida</taxon>
        <taxon>eudicotyledons</taxon>
        <taxon>Gunneridae</taxon>
        <taxon>Pentapetalae</taxon>
        <taxon>rosids</taxon>
        <taxon>malvids</taxon>
        <taxon>Malvales</taxon>
        <taxon>Malvaceae</taxon>
        <taxon>Malvoideae</taxon>
        <taxon>Gossypium</taxon>
    </lineage>
</organism>